<gene>
    <name evidence="2" type="ORF">SLS60_004966</name>
</gene>
<evidence type="ECO:0000313" key="3">
    <source>
        <dbReference type="Proteomes" id="UP001521785"/>
    </source>
</evidence>
<dbReference type="PANTHER" id="PTHR17630:SF105">
    <property type="entry name" value="DIENELACTONE HYDROLASE FAMILY PROTEIN (AFU_ORTHOLOGUE AFUA_4G08790)"/>
    <property type="match status" value="1"/>
</dbReference>
<evidence type="ECO:0000313" key="2">
    <source>
        <dbReference type="EMBL" id="KAL1605416.1"/>
    </source>
</evidence>
<accession>A0ABR3RLV8</accession>
<dbReference type="SUPFAM" id="SSF53474">
    <property type="entry name" value="alpha/beta-Hydrolases"/>
    <property type="match status" value="1"/>
</dbReference>
<dbReference type="Pfam" id="PF01738">
    <property type="entry name" value="DLH"/>
    <property type="match status" value="1"/>
</dbReference>
<dbReference type="InterPro" id="IPR002925">
    <property type="entry name" value="Dienelactn_hydro"/>
</dbReference>
<dbReference type="PANTHER" id="PTHR17630">
    <property type="entry name" value="DIENELACTONE HYDROLASE"/>
    <property type="match status" value="1"/>
</dbReference>
<dbReference type="EMBL" id="JAKJXO020000005">
    <property type="protein sequence ID" value="KAL1605416.1"/>
    <property type="molecule type" value="Genomic_DNA"/>
</dbReference>
<dbReference type="Proteomes" id="UP001521785">
    <property type="component" value="Unassembled WGS sequence"/>
</dbReference>
<feature type="domain" description="Dienelactone hydrolase" evidence="1">
    <location>
        <begin position="27"/>
        <end position="291"/>
    </location>
</feature>
<name>A0ABR3RLV8_9PLEO</name>
<dbReference type="InterPro" id="IPR029058">
    <property type="entry name" value="AB_hydrolase_fold"/>
</dbReference>
<dbReference type="Gene3D" id="3.40.50.1820">
    <property type="entry name" value="alpha/beta hydrolase"/>
    <property type="match status" value="1"/>
</dbReference>
<evidence type="ECO:0000259" key="1">
    <source>
        <dbReference type="Pfam" id="PF01738"/>
    </source>
</evidence>
<organism evidence="2 3">
    <name type="scientific">Paraconiothyrium brasiliense</name>
    <dbReference type="NCBI Taxonomy" id="300254"/>
    <lineage>
        <taxon>Eukaryota</taxon>
        <taxon>Fungi</taxon>
        <taxon>Dikarya</taxon>
        <taxon>Ascomycota</taxon>
        <taxon>Pezizomycotina</taxon>
        <taxon>Dothideomycetes</taxon>
        <taxon>Pleosporomycetidae</taxon>
        <taxon>Pleosporales</taxon>
        <taxon>Massarineae</taxon>
        <taxon>Didymosphaeriaceae</taxon>
        <taxon>Paraconiothyrium</taxon>
    </lineage>
</organism>
<reference evidence="2 3" key="1">
    <citation type="submission" date="2024-02" db="EMBL/GenBank/DDBJ databases">
        <title>De novo assembly and annotation of 12 fungi associated with fruit tree decline syndrome in Ontario, Canada.</title>
        <authorList>
            <person name="Sulman M."/>
            <person name="Ellouze W."/>
            <person name="Ilyukhin E."/>
        </authorList>
    </citation>
    <scope>NUCLEOTIDE SEQUENCE [LARGE SCALE GENOMIC DNA]</scope>
    <source>
        <strain evidence="2 3">M42-189</strain>
    </source>
</reference>
<proteinExistence type="predicted"/>
<sequence length="292" mass="31404">MTCPDCFRGGVVVGDPKGTIETLFDVPTYVANPEGAPPSPSTIVYFTDAFGLDLVNNKVLADAYASATGIRVLVPDIIPGGPMPVWVLDTVESVMSPVGLFDIFGQMNRISALFSTLLQFIPFIYRARPTIPATFNTCLKYARRVKADLPAGGKLGIAGFCWGGYLSVNLCTHTAQVGGEERLVDAAFAAHPSFLTVPNNIVDSILKFKTPLSIAHAENDVNLKTPGIEQTEAALRQKAGDGNGEDGFHYQIKTYKGMAHGFAVRAKSGVEAQEKAADEAKVQATEWFKKFL</sequence>
<comment type="caution">
    <text evidence="2">The sequence shown here is derived from an EMBL/GenBank/DDBJ whole genome shotgun (WGS) entry which is preliminary data.</text>
</comment>
<keyword evidence="3" id="KW-1185">Reference proteome</keyword>
<protein>
    <recommendedName>
        <fullName evidence="1">Dienelactone hydrolase domain-containing protein</fullName>
    </recommendedName>
</protein>